<dbReference type="AlphaFoldDB" id="A0A834U1A1"/>
<name>A0A834U1A1_9FABA</name>
<evidence type="ECO:0000256" key="1">
    <source>
        <dbReference type="SAM" id="MobiDB-lite"/>
    </source>
</evidence>
<gene>
    <name evidence="2" type="ORF">G2W53_013855</name>
</gene>
<comment type="caution">
    <text evidence="2">The sequence shown here is derived from an EMBL/GenBank/DDBJ whole genome shotgun (WGS) entry which is preliminary data.</text>
</comment>
<proteinExistence type="predicted"/>
<feature type="region of interest" description="Disordered" evidence="1">
    <location>
        <begin position="1"/>
        <end position="25"/>
    </location>
</feature>
<evidence type="ECO:0000313" key="3">
    <source>
        <dbReference type="Proteomes" id="UP000634136"/>
    </source>
</evidence>
<reference evidence="2" key="1">
    <citation type="submission" date="2020-09" db="EMBL/GenBank/DDBJ databases">
        <title>Genome-Enabled Discovery of Anthraquinone Biosynthesis in Senna tora.</title>
        <authorList>
            <person name="Kang S.-H."/>
            <person name="Pandey R.P."/>
            <person name="Lee C.-M."/>
            <person name="Sim J.-S."/>
            <person name="Jeong J.-T."/>
            <person name="Choi B.-S."/>
            <person name="Jung M."/>
            <person name="Ginzburg D."/>
            <person name="Zhao K."/>
            <person name="Won S.Y."/>
            <person name="Oh T.-J."/>
            <person name="Yu Y."/>
            <person name="Kim N.-H."/>
            <person name="Lee O.R."/>
            <person name="Lee T.-H."/>
            <person name="Bashyal P."/>
            <person name="Kim T.-S."/>
            <person name="Lee W.-H."/>
            <person name="Kawkins C."/>
            <person name="Kim C.-K."/>
            <person name="Kim J.S."/>
            <person name="Ahn B.O."/>
            <person name="Rhee S.Y."/>
            <person name="Sohng J.K."/>
        </authorList>
    </citation>
    <scope>NUCLEOTIDE SEQUENCE</scope>
    <source>
        <tissue evidence="2">Leaf</tissue>
    </source>
</reference>
<dbReference type="Proteomes" id="UP000634136">
    <property type="component" value="Unassembled WGS sequence"/>
</dbReference>
<dbReference type="EMBL" id="JAAIUW010000005">
    <property type="protein sequence ID" value="KAF7831522.1"/>
    <property type="molecule type" value="Genomic_DNA"/>
</dbReference>
<sequence length="63" mass="7327">MGENPEKQIPSSNYQDIEPHGNGGHCRVMNIKTKLKEVKPELGVKEARAVHDYSQRRTHRKRF</sequence>
<keyword evidence="3" id="KW-1185">Reference proteome</keyword>
<accession>A0A834U1A1</accession>
<evidence type="ECO:0000313" key="2">
    <source>
        <dbReference type="EMBL" id="KAF7831522.1"/>
    </source>
</evidence>
<protein>
    <submittedName>
        <fullName evidence="2">Uncharacterized protein</fullName>
    </submittedName>
</protein>
<organism evidence="2 3">
    <name type="scientific">Senna tora</name>
    <dbReference type="NCBI Taxonomy" id="362788"/>
    <lineage>
        <taxon>Eukaryota</taxon>
        <taxon>Viridiplantae</taxon>
        <taxon>Streptophyta</taxon>
        <taxon>Embryophyta</taxon>
        <taxon>Tracheophyta</taxon>
        <taxon>Spermatophyta</taxon>
        <taxon>Magnoliopsida</taxon>
        <taxon>eudicotyledons</taxon>
        <taxon>Gunneridae</taxon>
        <taxon>Pentapetalae</taxon>
        <taxon>rosids</taxon>
        <taxon>fabids</taxon>
        <taxon>Fabales</taxon>
        <taxon>Fabaceae</taxon>
        <taxon>Caesalpinioideae</taxon>
        <taxon>Cassia clade</taxon>
        <taxon>Senna</taxon>
    </lineage>
</organism>